<organism evidence="3 4">
    <name type="scientific">Phytophthora infestans (strain T30-4)</name>
    <name type="common">Potato late blight agent</name>
    <dbReference type="NCBI Taxonomy" id="403677"/>
    <lineage>
        <taxon>Eukaryota</taxon>
        <taxon>Sar</taxon>
        <taxon>Stramenopiles</taxon>
        <taxon>Oomycota</taxon>
        <taxon>Peronosporomycetes</taxon>
        <taxon>Peronosporales</taxon>
        <taxon>Peronosporaceae</taxon>
        <taxon>Phytophthora</taxon>
    </lineage>
</organism>
<proteinExistence type="predicted"/>
<dbReference type="Pfam" id="PF00085">
    <property type="entry name" value="Thioredoxin"/>
    <property type="match status" value="1"/>
</dbReference>
<keyword evidence="4" id="KW-1185">Reference proteome</keyword>
<gene>
    <name evidence="3" type="ORF">PITG_09723</name>
</gene>
<reference evidence="4" key="1">
    <citation type="journal article" date="2009" name="Nature">
        <title>Genome sequence and analysis of the Irish potato famine pathogen Phytophthora infestans.</title>
        <authorList>
            <consortium name="The Broad Institute Genome Sequencing Platform"/>
            <person name="Haas B.J."/>
            <person name="Kamoun S."/>
            <person name="Zody M.C."/>
            <person name="Jiang R.H."/>
            <person name="Handsaker R.E."/>
            <person name="Cano L.M."/>
            <person name="Grabherr M."/>
            <person name="Kodira C.D."/>
            <person name="Raffaele S."/>
            <person name="Torto-Alalibo T."/>
            <person name="Bozkurt T.O."/>
            <person name="Ah-Fong A.M."/>
            <person name="Alvarado L."/>
            <person name="Anderson V.L."/>
            <person name="Armstrong M.R."/>
            <person name="Avrova A."/>
            <person name="Baxter L."/>
            <person name="Beynon J."/>
            <person name="Boevink P.C."/>
            <person name="Bollmann S.R."/>
            <person name="Bos J.I."/>
            <person name="Bulone V."/>
            <person name="Cai G."/>
            <person name="Cakir C."/>
            <person name="Carrington J.C."/>
            <person name="Chawner M."/>
            <person name="Conti L."/>
            <person name="Costanzo S."/>
            <person name="Ewan R."/>
            <person name="Fahlgren N."/>
            <person name="Fischbach M.A."/>
            <person name="Fugelstad J."/>
            <person name="Gilroy E.M."/>
            <person name="Gnerre S."/>
            <person name="Green P.J."/>
            <person name="Grenville-Briggs L.J."/>
            <person name="Griffith J."/>
            <person name="Grunwald N.J."/>
            <person name="Horn K."/>
            <person name="Horner N.R."/>
            <person name="Hu C.H."/>
            <person name="Huitema E."/>
            <person name="Jeong D.H."/>
            <person name="Jones A.M."/>
            <person name="Jones J.D."/>
            <person name="Jones R.W."/>
            <person name="Karlsson E.K."/>
            <person name="Kunjeti S.G."/>
            <person name="Lamour K."/>
            <person name="Liu Z."/>
            <person name="Ma L."/>
            <person name="Maclean D."/>
            <person name="Chibucos M.C."/>
            <person name="McDonald H."/>
            <person name="McWalters J."/>
            <person name="Meijer H.J."/>
            <person name="Morgan W."/>
            <person name="Morris P.F."/>
            <person name="Munro C.A."/>
            <person name="O'Neill K."/>
            <person name="Ospina-Giraldo M."/>
            <person name="Pinzon A."/>
            <person name="Pritchard L."/>
            <person name="Ramsahoye B."/>
            <person name="Ren Q."/>
            <person name="Restrepo S."/>
            <person name="Roy S."/>
            <person name="Sadanandom A."/>
            <person name="Savidor A."/>
            <person name="Schornack S."/>
            <person name="Schwartz D.C."/>
            <person name="Schumann U.D."/>
            <person name="Schwessinger B."/>
            <person name="Seyer L."/>
            <person name="Sharpe T."/>
            <person name="Silvar C."/>
            <person name="Song J."/>
            <person name="Studholme D.J."/>
            <person name="Sykes S."/>
            <person name="Thines M."/>
            <person name="van de Vondervoort P.J."/>
            <person name="Phuntumart V."/>
            <person name="Wawra S."/>
            <person name="Weide R."/>
            <person name="Win J."/>
            <person name="Young C."/>
            <person name="Zhou S."/>
            <person name="Fry W."/>
            <person name="Meyers B.C."/>
            <person name="van West P."/>
            <person name="Ristaino J."/>
            <person name="Govers F."/>
            <person name="Birch P.R."/>
            <person name="Whisson S.C."/>
            <person name="Judelson H.S."/>
            <person name="Nusbaum C."/>
        </authorList>
    </citation>
    <scope>NUCLEOTIDE SEQUENCE [LARGE SCALE GENOMIC DNA]</scope>
    <source>
        <strain evidence="4">T30-4</strain>
    </source>
</reference>
<dbReference type="Gene3D" id="3.40.30.10">
    <property type="entry name" value="Glutaredoxin"/>
    <property type="match status" value="1"/>
</dbReference>
<dbReference type="PANTHER" id="PTHR46115">
    <property type="entry name" value="THIOREDOXIN-LIKE PROTEIN 1"/>
    <property type="match status" value="1"/>
</dbReference>
<feature type="domain" description="Thioredoxin" evidence="2">
    <location>
        <begin position="1"/>
        <end position="106"/>
    </location>
</feature>
<dbReference type="PROSITE" id="PS00194">
    <property type="entry name" value="THIOREDOXIN_1"/>
    <property type="match status" value="1"/>
</dbReference>
<evidence type="ECO:0000256" key="1">
    <source>
        <dbReference type="ARBA" id="ARBA00023157"/>
    </source>
</evidence>
<dbReference type="STRING" id="403677.D0NCN4"/>
<dbReference type="HOGENOM" id="CLU_090389_14_6_1"/>
<dbReference type="RefSeq" id="XP_002903324.1">
    <property type="nucleotide sequence ID" value="XM_002903278.1"/>
</dbReference>
<dbReference type="InterPro" id="IPR013766">
    <property type="entry name" value="Thioredoxin_domain"/>
</dbReference>
<keyword evidence="1" id="KW-1015">Disulfide bond</keyword>
<dbReference type="PROSITE" id="PS51352">
    <property type="entry name" value="THIOREDOXIN_2"/>
    <property type="match status" value="1"/>
</dbReference>
<dbReference type="OrthoDB" id="2121326at2759"/>
<dbReference type="InterPro" id="IPR017937">
    <property type="entry name" value="Thioredoxin_CS"/>
</dbReference>
<dbReference type="SUPFAM" id="SSF52833">
    <property type="entry name" value="Thioredoxin-like"/>
    <property type="match status" value="1"/>
</dbReference>
<dbReference type="GeneID" id="9470349"/>
<dbReference type="InParanoid" id="D0NCN4"/>
<dbReference type="KEGG" id="pif:PITG_09723"/>
<protein>
    <recommendedName>
        <fullName evidence="2">Thioredoxin domain-containing protein</fullName>
    </recommendedName>
</protein>
<evidence type="ECO:0000259" key="2">
    <source>
        <dbReference type="PROSITE" id="PS51352"/>
    </source>
</evidence>
<dbReference type="VEuPathDB" id="FungiDB:PITG_09723"/>
<dbReference type="EMBL" id="DS028132">
    <property type="protein sequence ID" value="EEY55748.1"/>
    <property type="molecule type" value="Genomic_DNA"/>
</dbReference>
<dbReference type="Proteomes" id="UP000006643">
    <property type="component" value="Unassembled WGS sequence"/>
</dbReference>
<accession>D0NCN4</accession>
<name>D0NCN4_PHYIT</name>
<evidence type="ECO:0000313" key="3">
    <source>
        <dbReference type="EMBL" id="EEY55748.1"/>
    </source>
</evidence>
<dbReference type="OMA" id="SATWCAN"/>
<evidence type="ECO:0000313" key="4">
    <source>
        <dbReference type="Proteomes" id="UP000006643"/>
    </source>
</evidence>
<sequence>MSQGCWGWFLRSSLVIHVTSEHRFKELLDTTKRSVVVNFSASWCGPCRYISPAFHELSIKYPDTIFLKVDVDELKTVAKSCGVASMPTFQFFRDSVCGSASPTLCP</sequence>
<dbReference type="FunFam" id="3.40.30.10:FF:000245">
    <property type="entry name" value="Thioredoxin"/>
    <property type="match status" value="1"/>
</dbReference>
<dbReference type="InterPro" id="IPR036249">
    <property type="entry name" value="Thioredoxin-like_sf"/>
</dbReference>
<dbReference type="PRINTS" id="PR00421">
    <property type="entry name" value="THIOREDOXIN"/>
</dbReference>
<dbReference type="AlphaFoldDB" id="D0NCN4"/>
<dbReference type="eggNOG" id="KOG0907">
    <property type="taxonomic scope" value="Eukaryota"/>
</dbReference>
<dbReference type="CDD" id="cd02947">
    <property type="entry name" value="TRX_family"/>
    <property type="match status" value="1"/>
</dbReference>